<evidence type="ECO:0000313" key="7">
    <source>
        <dbReference type="EMBL" id="TLC99555.1"/>
    </source>
</evidence>
<accession>A0A4U8QC96</accession>
<feature type="transmembrane region" description="Helical" evidence="6">
    <location>
        <begin position="182"/>
        <end position="203"/>
    </location>
</feature>
<keyword evidence="3 6" id="KW-0812">Transmembrane</keyword>
<feature type="transmembrane region" description="Helical" evidence="6">
    <location>
        <begin position="39"/>
        <end position="67"/>
    </location>
</feature>
<dbReference type="GO" id="GO:0015171">
    <property type="term" value="F:amino acid transmembrane transporter activity"/>
    <property type="evidence" value="ECO:0007669"/>
    <property type="project" value="TreeGrafter"/>
</dbReference>
<evidence type="ECO:0000256" key="3">
    <source>
        <dbReference type="ARBA" id="ARBA00022692"/>
    </source>
</evidence>
<dbReference type="InterPro" id="IPR001123">
    <property type="entry name" value="LeuE-type"/>
</dbReference>
<feature type="transmembrane region" description="Helical" evidence="6">
    <location>
        <begin position="6"/>
        <end position="27"/>
    </location>
</feature>
<dbReference type="RefSeq" id="WP_027292170.1">
    <property type="nucleotide sequence ID" value="NZ_CABMJZ010000106.1"/>
</dbReference>
<keyword evidence="5 6" id="KW-0472">Membrane</keyword>
<comment type="subcellular location">
    <subcellularLocation>
        <location evidence="1">Cell membrane</location>
        <topology evidence="1">Multi-pass membrane protein</topology>
    </subcellularLocation>
</comment>
<name>A0A4U8QC96_9FIRM</name>
<keyword evidence="2" id="KW-1003">Cell membrane</keyword>
<evidence type="ECO:0000256" key="2">
    <source>
        <dbReference type="ARBA" id="ARBA00022475"/>
    </source>
</evidence>
<feature type="transmembrane region" description="Helical" evidence="6">
    <location>
        <begin position="113"/>
        <end position="134"/>
    </location>
</feature>
<keyword evidence="4 6" id="KW-1133">Transmembrane helix</keyword>
<evidence type="ECO:0000256" key="1">
    <source>
        <dbReference type="ARBA" id="ARBA00004651"/>
    </source>
</evidence>
<evidence type="ECO:0000256" key="6">
    <source>
        <dbReference type="SAM" id="Phobius"/>
    </source>
</evidence>
<gene>
    <name evidence="7" type="ORF">DSM106044_03758</name>
</gene>
<dbReference type="EMBL" id="QGQD01000069">
    <property type="protein sequence ID" value="TLC99555.1"/>
    <property type="molecule type" value="Genomic_DNA"/>
</dbReference>
<sequence>MGIFIIKGILIGLIFGMPAGAVGAMTAQRTMNYGMKAGLITGLGSSAADCLYACIGACGFTFISDFLLRHQSIIHLGGGCLILGMGISMLTIKNARPQNVQNPVRGIRMFVSSFAVGITNPAAILTFLFAFSWFGIDGETGITSGIGLVCGVFIGTYIWWGTLSGVVTLLKKKAKKDHLAAINRIFGIILILFGAVVLHQTIIS</sequence>
<dbReference type="STRING" id="180332.GCA_000797495_01564"/>
<dbReference type="GO" id="GO:0005886">
    <property type="term" value="C:plasma membrane"/>
    <property type="evidence" value="ECO:0007669"/>
    <property type="project" value="UniProtKB-SubCell"/>
</dbReference>
<comment type="caution">
    <text evidence="7">The sequence shown here is derived from an EMBL/GenBank/DDBJ whole genome shotgun (WGS) entry which is preliminary data.</text>
</comment>
<evidence type="ECO:0000256" key="5">
    <source>
        <dbReference type="ARBA" id="ARBA00023136"/>
    </source>
</evidence>
<feature type="transmembrane region" description="Helical" evidence="6">
    <location>
        <begin position="73"/>
        <end position="92"/>
    </location>
</feature>
<dbReference type="OrthoDB" id="5638726at2"/>
<dbReference type="PANTHER" id="PTHR30086">
    <property type="entry name" value="ARGININE EXPORTER PROTEIN ARGO"/>
    <property type="match status" value="1"/>
</dbReference>
<feature type="transmembrane region" description="Helical" evidence="6">
    <location>
        <begin position="146"/>
        <end position="170"/>
    </location>
</feature>
<evidence type="ECO:0000256" key="4">
    <source>
        <dbReference type="ARBA" id="ARBA00022989"/>
    </source>
</evidence>
<dbReference type="Pfam" id="PF01810">
    <property type="entry name" value="LysE"/>
    <property type="match status" value="1"/>
</dbReference>
<dbReference type="AlphaFoldDB" id="A0A4U8QC96"/>
<dbReference type="PANTHER" id="PTHR30086:SF20">
    <property type="entry name" value="ARGININE EXPORTER PROTEIN ARGO-RELATED"/>
    <property type="match status" value="1"/>
</dbReference>
<evidence type="ECO:0000313" key="8">
    <source>
        <dbReference type="Proteomes" id="UP000306509"/>
    </source>
</evidence>
<dbReference type="Proteomes" id="UP000306509">
    <property type="component" value="Unassembled WGS sequence"/>
</dbReference>
<protein>
    <submittedName>
        <fullName evidence="7">Threonine efflux system</fullName>
    </submittedName>
</protein>
<proteinExistence type="predicted"/>
<organism evidence="7 8">
    <name type="scientific">Robinsoniella peoriensis</name>
    <dbReference type="NCBI Taxonomy" id="180332"/>
    <lineage>
        <taxon>Bacteria</taxon>
        <taxon>Bacillati</taxon>
        <taxon>Bacillota</taxon>
        <taxon>Clostridia</taxon>
        <taxon>Lachnospirales</taxon>
        <taxon>Lachnospiraceae</taxon>
        <taxon>Robinsoniella</taxon>
    </lineage>
</organism>
<keyword evidence="8" id="KW-1185">Reference proteome</keyword>
<reference evidence="7 8" key="1">
    <citation type="journal article" date="2019" name="Anaerobe">
        <title>Detection of Robinsoniella peoriensis in multiple bone samples of a trauma patient.</title>
        <authorList>
            <person name="Schrottner P."/>
            <person name="Hartwich K."/>
            <person name="Bunk B."/>
            <person name="Schober I."/>
            <person name="Helbig S."/>
            <person name="Rudolph W.W."/>
            <person name="Gunzer F."/>
        </authorList>
    </citation>
    <scope>NUCLEOTIDE SEQUENCE [LARGE SCALE GENOMIC DNA]</scope>
    <source>
        <strain evidence="7 8">DSM 106044</strain>
    </source>
</reference>